<feature type="compositionally biased region" description="Polar residues" evidence="7">
    <location>
        <begin position="947"/>
        <end position="957"/>
    </location>
</feature>
<feature type="coiled-coil region" evidence="6">
    <location>
        <begin position="599"/>
        <end position="672"/>
    </location>
</feature>
<dbReference type="InterPro" id="IPR028745">
    <property type="entry name" value="AKAP9/Pericentrin"/>
</dbReference>
<keyword evidence="2" id="KW-0963">Cytoplasm</keyword>
<keyword evidence="3" id="KW-0597">Phosphoprotein</keyword>
<dbReference type="PANTHER" id="PTHR44981">
    <property type="entry name" value="PERICENTRIN-LIKE PROTEIN, ISOFORM F"/>
    <property type="match status" value="1"/>
</dbReference>
<evidence type="ECO:0000259" key="8">
    <source>
        <dbReference type="Pfam" id="PF10495"/>
    </source>
</evidence>
<dbReference type="InterPro" id="IPR019528">
    <property type="entry name" value="PACT_domain"/>
</dbReference>
<feature type="coiled-coil region" evidence="6">
    <location>
        <begin position="1267"/>
        <end position="1371"/>
    </location>
</feature>
<dbReference type="GO" id="GO:0007165">
    <property type="term" value="P:signal transduction"/>
    <property type="evidence" value="ECO:0007669"/>
    <property type="project" value="InterPro"/>
</dbReference>
<dbReference type="GO" id="GO:0005813">
    <property type="term" value="C:centrosome"/>
    <property type="evidence" value="ECO:0007669"/>
    <property type="project" value="UniProtKB-SubCell"/>
</dbReference>
<dbReference type="FunCoup" id="A0A7E6D573">
    <property type="interactions" value="1795"/>
</dbReference>
<feature type="compositionally biased region" description="Low complexity" evidence="7">
    <location>
        <begin position="2261"/>
        <end position="2273"/>
    </location>
</feature>
<proteinExistence type="predicted"/>
<keyword evidence="9" id="KW-1185">Reference proteome</keyword>
<feature type="compositionally biased region" description="Basic residues" evidence="7">
    <location>
        <begin position="35"/>
        <end position="44"/>
    </location>
</feature>
<protein>
    <submittedName>
        <fullName evidence="10">Pericentrin isoform X1</fullName>
    </submittedName>
</protein>
<keyword evidence="4 6" id="KW-0175">Coiled coil</keyword>
<reference evidence="10" key="1">
    <citation type="submission" date="2025-08" db="UniProtKB">
        <authorList>
            <consortium name="RefSeq"/>
        </authorList>
    </citation>
    <scope>IDENTIFICATION</scope>
    <source>
        <tissue evidence="10">Muscle</tissue>
    </source>
</reference>
<feature type="coiled-coil region" evidence="6">
    <location>
        <begin position="2960"/>
        <end position="2994"/>
    </location>
</feature>
<feature type="coiled-coil region" evidence="6">
    <location>
        <begin position="362"/>
        <end position="478"/>
    </location>
</feature>
<dbReference type="OrthoDB" id="2020852at2759"/>
<feature type="coiled-coil region" evidence="6">
    <location>
        <begin position="1419"/>
        <end position="1446"/>
    </location>
</feature>
<feature type="region of interest" description="Disordered" evidence="7">
    <location>
        <begin position="479"/>
        <end position="503"/>
    </location>
</feature>
<feature type="compositionally biased region" description="Basic and acidic residues" evidence="7">
    <location>
        <begin position="3332"/>
        <end position="3345"/>
    </location>
</feature>
<feature type="coiled-coil region" evidence="6">
    <location>
        <begin position="1482"/>
        <end position="1602"/>
    </location>
</feature>
<dbReference type="GeneID" id="114489067"/>
<accession>A0A7E6D573</accession>
<feature type="coiled-coil region" evidence="6">
    <location>
        <begin position="1825"/>
        <end position="1916"/>
    </location>
</feature>
<dbReference type="Pfam" id="PF10495">
    <property type="entry name" value="PACT_coil_coil"/>
    <property type="match status" value="1"/>
</dbReference>
<dbReference type="GO" id="GO:0005737">
    <property type="term" value="C:cytoplasm"/>
    <property type="evidence" value="ECO:0007669"/>
    <property type="project" value="UniProtKB-ARBA"/>
</dbReference>
<dbReference type="Proteomes" id="UP000504628">
    <property type="component" value="Chromosome 2"/>
</dbReference>
<feature type="region of interest" description="Disordered" evidence="7">
    <location>
        <begin position="938"/>
        <end position="958"/>
    </location>
</feature>
<feature type="coiled-coil region" evidence="6">
    <location>
        <begin position="2678"/>
        <end position="2786"/>
    </location>
</feature>
<feature type="coiled-coil region" evidence="6">
    <location>
        <begin position="1952"/>
        <end position="1979"/>
    </location>
</feature>
<dbReference type="GO" id="GO:0060090">
    <property type="term" value="F:molecular adaptor activity"/>
    <property type="evidence" value="ECO:0007669"/>
    <property type="project" value="InterPro"/>
</dbReference>
<feature type="region of interest" description="Disordered" evidence="7">
    <location>
        <begin position="2351"/>
        <end position="2410"/>
    </location>
</feature>
<feature type="region of interest" description="Disordered" evidence="7">
    <location>
        <begin position="1030"/>
        <end position="1050"/>
    </location>
</feature>
<dbReference type="PANTHER" id="PTHR44981:SF3">
    <property type="entry name" value="PERICENTRIN"/>
    <property type="match status" value="1"/>
</dbReference>
<feature type="region of interest" description="Disordered" evidence="7">
    <location>
        <begin position="3129"/>
        <end position="3163"/>
    </location>
</feature>
<feature type="compositionally biased region" description="Basic and acidic residues" evidence="7">
    <location>
        <begin position="2005"/>
        <end position="2015"/>
    </location>
</feature>
<feature type="coiled-coil region" evidence="6">
    <location>
        <begin position="2622"/>
        <end position="2649"/>
    </location>
</feature>
<dbReference type="CTD" id="5116"/>
<feature type="compositionally biased region" description="Basic and acidic residues" evidence="7">
    <location>
        <begin position="2908"/>
        <end position="2919"/>
    </location>
</feature>
<evidence type="ECO:0000313" key="10">
    <source>
        <dbReference type="RefSeq" id="XP_035873424.1"/>
    </source>
</evidence>
<dbReference type="InParanoid" id="A0A7E6D573"/>
<evidence type="ECO:0000256" key="7">
    <source>
        <dbReference type="SAM" id="MobiDB-lite"/>
    </source>
</evidence>
<evidence type="ECO:0000313" key="9">
    <source>
        <dbReference type="Proteomes" id="UP000504628"/>
    </source>
</evidence>
<evidence type="ECO:0000256" key="5">
    <source>
        <dbReference type="ARBA" id="ARBA00023212"/>
    </source>
</evidence>
<feature type="region of interest" description="Disordered" evidence="7">
    <location>
        <begin position="3266"/>
        <end position="3370"/>
    </location>
</feature>
<organism evidence="9 10">
    <name type="scientific">Phyllostomus discolor</name>
    <name type="common">pale spear-nosed bat</name>
    <dbReference type="NCBI Taxonomy" id="89673"/>
    <lineage>
        <taxon>Eukaryota</taxon>
        <taxon>Metazoa</taxon>
        <taxon>Chordata</taxon>
        <taxon>Craniata</taxon>
        <taxon>Vertebrata</taxon>
        <taxon>Euteleostomi</taxon>
        <taxon>Mammalia</taxon>
        <taxon>Eutheria</taxon>
        <taxon>Laurasiatheria</taxon>
        <taxon>Chiroptera</taxon>
        <taxon>Yangochiroptera</taxon>
        <taxon>Phyllostomidae</taxon>
        <taxon>Phyllostominae</taxon>
        <taxon>Phyllostomus</taxon>
    </lineage>
</organism>
<feature type="region of interest" description="Disordered" evidence="7">
    <location>
        <begin position="2885"/>
        <end position="2919"/>
    </location>
</feature>
<keyword evidence="5" id="KW-0206">Cytoskeleton</keyword>
<feature type="region of interest" description="Disordered" evidence="7">
    <location>
        <begin position="1"/>
        <end position="98"/>
    </location>
</feature>
<evidence type="ECO:0000256" key="4">
    <source>
        <dbReference type="ARBA" id="ARBA00023054"/>
    </source>
</evidence>
<evidence type="ECO:0000256" key="6">
    <source>
        <dbReference type="SAM" id="Coils"/>
    </source>
</evidence>
<feature type="region of interest" description="Disordered" evidence="7">
    <location>
        <begin position="2005"/>
        <end position="2041"/>
    </location>
</feature>
<feature type="region of interest" description="Disordered" evidence="7">
    <location>
        <begin position="2256"/>
        <end position="2313"/>
    </location>
</feature>
<feature type="domain" description="Pericentrin/AKAP-450 centrosomal targeting" evidence="8">
    <location>
        <begin position="3177"/>
        <end position="3255"/>
    </location>
</feature>
<name>A0A7E6D573_9CHIR</name>
<feature type="coiled-coil region" evidence="6">
    <location>
        <begin position="1638"/>
        <end position="1780"/>
    </location>
</feature>
<sequence length="3370" mass="384091">MEDDEQEQRRRKVEAGRAKLAHFRQRKTKGDYTHSKKKTAKRKGPAVDAPVQEESPVATEDSGFLGGGSVCKTTSCSDTPGGAAAAQLENPDGASTEDLEQLWQKPDGDGLEQPGLLTKECGQECTPEIAELTSQHEDKLGRERWAMVGLPAEMQQLQTQPVPPLELEALRLSLSNMHTAQLELTQANLQREKETALTELRDMLNGRHAQELALLQSRQRLELELIREQHAQEQEEVALRCSREIAELKEKLQSEMERNENIIENLKQDCEAERESCLESLRKELSAKHQSELESLQSQFKKELAEQKAELEKIFQAKNQAELSLQTLQAQHDAAVRRLQEDLQSERCRHTEDLDLRVREKEREKQLELENLQASYEELKAQSQEEVRRLWSQLESMKTDRQELSDLREQLRARASHVEELEHLQRDFEQRQQREKTEHESELEQLRLYFEEKLRDAEKNYQEDLTLLQQRLQEVREDSVLESAEMSSSSTALEETSEKERRDHLDQLSFQLEQDEEDLCLHTHLEESPQCQVAVQEEADLARTQVLAQHVGLLEEPGPELARLHLRHAQDPAVELETEVTTTVFGLETEHKVKLSLFEMELQEEINFLKIENQNLHEKLQQEIRLKEDLEKVKHNLIEDHQEELRKAKDQIQLMKQELKEKEAEWKGASEALRRGAEEKLTCMLLDLREQAELEKQSIINKFELREIEMKQLQDQQAAQILDLEGSLMEQQGRLQQLELGLTGDESLHCGQVPSSGLAPGDQDQERAALHLKEDCDLQLMLAQNRFLEQRKEITEKFTTEQDALLREAQEKHAAELQLLQERHQQHILSLTVELEAKHQAKVEELKAVFQREQWDLSEARVAELQAKHAAEVSALETRHLSHLDSVESCYLSEIQTLRDEHRRALELLQGDLEEQLQKKDSSHQIILTQELEKLQRKHDEELESAKGSQRTELSTQHTEHSRALATELREAHQEELAAALLNQRRLLEEEKTVALDKVRAEVLRLEQQHQAALQELGDMHAAEMQRQRAEQQSEFEREKKAALHETKERHRLECEQARSLHQKEKESLSLQLQEKNNQILQLEDQILSLSCEIEERRSELETLQQRRDRENREGTNLISMLKSDVDLSHSKRTALQETLQRLLGLFGETVKAAIILKSRISERVGLCLEDENLPKLRLGGQSPSAAPALDETWPGPDVALTELDKTLTECTEVSSMAEISSHIRESFFMSPESTLECEQPIRSMYRSLGLAVDSLLEMALDSSKQLEEARQIHARFEKEFSCKNEEVAQVVRKHQELLERLEEENSAKTQLTLELHKAEGIIEGFKEEKASLQEALGQKEMSEQGLVLELESLKQQLHRVTRQQEELKEENSVLWHQKEVAAAEAEEREAGVPVTIAHEDSALRREVEAATTERLETKQQCEKDRVALLAQVKLLEAELEEQVSRHRACASQAEELCALRQQMVSLDKHLRSQRQFMDEQAVEREHEREEFQQEIQRLEEQLRRAAQLQSRGPRDSEQAQLDEEVELLQEKLREKSDELNELVLKKELSDRQVLIQEEEIKHLEETNADTRRKVTQLQEELEKQRKAVKELQQDKEALQQQQMSNLLLVSTLQSKLDESKCPLPAADSRPEGPEVQLEAVQRALLQRESEVLELKEQLEKIKDDLISKNEEVLHLNLKLDLQNSHAAVSVRGLQEENASLKAFLQNKEKEILRMSEQLEAQLAGMGSGALSEVMYSRSSEVEELKSVIETLQENQERLQKDKAEEIEQLHEVIEKLQRELTFGGPAKHELGDSQAEDLQSELELGLCRLQAEGAEAQATLQAELQAALVAKKDLSQLLAEQEHQHGQALEALQQRLRVAEEAAARQLAQLGPSPSLQESEVQGSASQIQEFEAALKAKDAEIAQKDLEIEAMNRRQSAHSTELKAILLAFARLYRTLEQQPLGATCEPPELQRLRMQCARLSRQLQALNQQFLKCQKELDKQQAYQDPVLHRVKDSFQQYTARGDKASCDKESEQNVSSRQQTAASCGQGGDPQSPVKGDLQSAKALVTVNHTGLHKQDSMMSVLTVCQRQLESELFLVKNEMQLSAEDHARASGTVKDKAKLLGDGKLKKVDLMTQMKELQEKLNRLVYSMNLQNIKTEDFNSQQPLAFSHVLENSSSCSSTNGEETDQSCPVDAINTSKMPQDLMDIIGNQDSLIRNEMPSVPTEDQVDGSLCLQVSLPGSSRDLTYTEEAEPLKNALNVMDLSSWSSPEVVRKDSTLEPLPSLPLTPSLDAMSQRSPDTSLRGRRSTSLLQADQTGLLSTPGGSAAGKAPCWAESSLAADRAPSADHHVHRMAVEKDVEDFIITSLDSQEKSRLPPLGLEGKGNGSENSNGPGCGDILNPGSRGLEAPSASPAMLSPVSGSSQQPLEAMKEKEVHPKQVKALLQMVYDESHHILALSEYHGYPSVLSKGEPGAPIKRFLRGGQGLLETVPALRGHMTSTPQQGEKFQEPSDTCLDWRGEFLQVVQEAFEKEREMLTMELQPQLCDSGPRAHGALVEKLQKVVQEQGDLQEKSLEHLRQSDRSSLLSEIQALRAQLRLTHLQNQEKLQQLCAALTATEARGSQQEHQLRRQVELLAYKVEQEKCIASDLQKTLNEEQEKANNVRKLLVVEQNTVKALKSELCECKQDNERLLKSLDDVQKEVLQLRSILDSKEKDLKATLQELEKEREKEHALQSQLEQEQLQHLQKEGQNSQALEELRISLEKQYAENNQLCVALKHEQTAKDNLQKELQIESSRCEALLAQERSRVSKLHQNLETVQGRSLELSEALQHERVLTEQLSRRAQEACAHQETQAHRALLRKLKDETTRVAELQAALEKVQQHAVHAQQQLEAEVQKRCAELEREKEVSSRQRSTVQALRTPKPKLSCDQDREREKPTRLQAELEQLHSRLAEQGFKDTRRRVETRQSRAHTDKWKKWQRDKEKLRELELQRQRHEHKVKQLQRKIRELEAREAARLSPELEHLQEQQQGLETIRQQLLCTAGLLTSLVNQTVDRTINDWTSSNERAVTSLLRTLEDLKSKLGTSTFSQKKMTAEVQVQLVDMLLKENDSLTKALGAMTQEKAELCRATSRLEKTLKHHLLKGCPLGRSDRSAGRRDRTVLQSSPGLPDPGLPTPAAREEVNTSSGKMEKLYLHYLRAESFRKALIYQKKYLLLLIGGFQDSEQETLSMIAHLGVFPSKADKKIATSRPFTRFRTAVRVVIAISRLRFLVKKWQEVDRKGALVQGRAPRTGFPGSRPQVTPPETSESPPTRDVSFSQTRDSVPKASPRRRERSNPSPSSRSERSLSASQDPEHSLTEYIHHLEMIQQRLGGVPPDSTSKKSCRQKTKQ</sequence>
<feature type="coiled-coil region" evidence="6">
    <location>
        <begin position="231"/>
        <end position="338"/>
    </location>
</feature>
<evidence type="ECO:0000256" key="2">
    <source>
        <dbReference type="ARBA" id="ARBA00022490"/>
    </source>
</evidence>
<feature type="compositionally biased region" description="Basic and acidic residues" evidence="7">
    <location>
        <begin position="3130"/>
        <end position="3141"/>
    </location>
</feature>
<evidence type="ECO:0000256" key="3">
    <source>
        <dbReference type="ARBA" id="ARBA00022553"/>
    </source>
</evidence>
<feature type="compositionally biased region" description="Low complexity" evidence="7">
    <location>
        <begin position="481"/>
        <end position="494"/>
    </location>
</feature>
<gene>
    <name evidence="10" type="primary">PCNT</name>
</gene>
<feature type="compositionally biased region" description="Polar residues" evidence="7">
    <location>
        <begin position="2016"/>
        <end position="2027"/>
    </location>
</feature>
<feature type="compositionally biased region" description="Polar residues" evidence="7">
    <location>
        <begin position="2290"/>
        <end position="2306"/>
    </location>
</feature>
<dbReference type="RefSeq" id="XP_035873424.1">
    <property type="nucleotide sequence ID" value="XM_036017531.1"/>
</dbReference>
<comment type="subcellular location">
    <subcellularLocation>
        <location evidence="1">Cytoplasm</location>
        <location evidence="1">Cytoskeleton</location>
        <location evidence="1">Microtubule organizing center</location>
        <location evidence="1">Centrosome</location>
    </subcellularLocation>
</comment>
<feature type="compositionally biased region" description="Low complexity" evidence="7">
    <location>
        <begin position="3316"/>
        <end position="3330"/>
    </location>
</feature>
<evidence type="ECO:0000256" key="1">
    <source>
        <dbReference type="ARBA" id="ARBA00004300"/>
    </source>
</evidence>
<feature type="compositionally biased region" description="Low complexity" evidence="7">
    <location>
        <begin position="3283"/>
        <end position="3292"/>
    </location>
</feature>